<keyword evidence="4" id="KW-0238">DNA-binding</keyword>
<dbReference type="GO" id="GO:0006355">
    <property type="term" value="P:regulation of DNA-templated transcription"/>
    <property type="evidence" value="ECO:0007669"/>
    <property type="project" value="InterPro"/>
</dbReference>
<dbReference type="InterPro" id="IPR016032">
    <property type="entry name" value="Sig_transdc_resp-reg_C-effctor"/>
</dbReference>
<dbReference type="PANTHER" id="PTHR16305">
    <property type="entry name" value="TESTICULAR SOLUBLE ADENYLYL CYCLASE"/>
    <property type="match status" value="1"/>
</dbReference>
<dbReference type="CDD" id="cd06170">
    <property type="entry name" value="LuxR_C_like"/>
    <property type="match status" value="1"/>
</dbReference>
<feature type="domain" description="HTH luxR-type" evidence="3">
    <location>
        <begin position="806"/>
        <end position="870"/>
    </location>
</feature>
<dbReference type="InterPro" id="IPR000792">
    <property type="entry name" value="Tscrpt_reg_LuxR_C"/>
</dbReference>
<evidence type="ECO:0000256" key="1">
    <source>
        <dbReference type="ARBA" id="ARBA00022741"/>
    </source>
</evidence>
<organism evidence="4 5">
    <name type="scientific">Nonomuraea endophytica</name>
    <dbReference type="NCBI Taxonomy" id="714136"/>
    <lineage>
        <taxon>Bacteria</taxon>
        <taxon>Bacillati</taxon>
        <taxon>Actinomycetota</taxon>
        <taxon>Actinomycetes</taxon>
        <taxon>Streptosporangiales</taxon>
        <taxon>Streptosporangiaceae</taxon>
        <taxon>Nonomuraea</taxon>
    </lineage>
</organism>
<dbReference type="EMBL" id="JACHIN010000006">
    <property type="protein sequence ID" value="MBB5079168.1"/>
    <property type="molecule type" value="Genomic_DNA"/>
</dbReference>
<evidence type="ECO:0000313" key="5">
    <source>
        <dbReference type="Proteomes" id="UP000568380"/>
    </source>
</evidence>
<keyword evidence="2" id="KW-0067">ATP-binding</keyword>
<dbReference type="GO" id="GO:0005524">
    <property type="term" value="F:ATP binding"/>
    <property type="evidence" value="ECO:0007669"/>
    <property type="project" value="UniProtKB-KW"/>
</dbReference>
<dbReference type="PROSITE" id="PS50043">
    <property type="entry name" value="HTH_LUXR_2"/>
    <property type="match status" value="1"/>
</dbReference>
<comment type="caution">
    <text evidence="4">The sequence shown here is derived from an EMBL/GenBank/DDBJ whole genome shotgun (WGS) entry which is preliminary data.</text>
</comment>
<proteinExistence type="predicted"/>
<gene>
    <name evidence="4" type="ORF">HNR40_004654</name>
</gene>
<dbReference type="InterPro" id="IPR036388">
    <property type="entry name" value="WH-like_DNA-bd_sf"/>
</dbReference>
<reference evidence="4 5" key="1">
    <citation type="submission" date="2020-08" db="EMBL/GenBank/DDBJ databases">
        <title>Genomic Encyclopedia of Type Strains, Phase IV (KMG-IV): sequencing the most valuable type-strain genomes for metagenomic binning, comparative biology and taxonomic classification.</title>
        <authorList>
            <person name="Goeker M."/>
        </authorList>
    </citation>
    <scope>NUCLEOTIDE SEQUENCE [LARGE SCALE GENOMIC DNA]</scope>
    <source>
        <strain evidence="4 5">DSM 45385</strain>
    </source>
</reference>
<dbReference type="InterPro" id="IPR027417">
    <property type="entry name" value="P-loop_NTPase"/>
</dbReference>
<evidence type="ECO:0000259" key="3">
    <source>
        <dbReference type="PROSITE" id="PS50043"/>
    </source>
</evidence>
<evidence type="ECO:0000313" key="4">
    <source>
        <dbReference type="EMBL" id="MBB5079168.1"/>
    </source>
</evidence>
<dbReference type="SUPFAM" id="SSF46894">
    <property type="entry name" value="C-terminal effector domain of the bipartite response regulators"/>
    <property type="match status" value="1"/>
</dbReference>
<dbReference type="Pfam" id="PF13191">
    <property type="entry name" value="AAA_16"/>
    <property type="match status" value="1"/>
</dbReference>
<dbReference type="PANTHER" id="PTHR16305:SF35">
    <property type="entry name" value="TRANSCRIPTIONAL ACTIVATOR DOMAIN"/>
    <property type="match status" value="1"/>
</dbReference>
<accession>A0A7W8A445</accession>
<dbReference type="GO" id="GO:0004016">
    <property type="term" value="F:adenylate cyclase activity"/>
    <property type="evidence" value="ECO:0007669"/>
    <property type="project" value="TreeGrafter"/>
</dbReference>
<dbReference type="Proteomes" id="UP000568380">
    <property type="component" value="Unassembled WGS sequence"/>
</dbReference>
<dbReference type="SUPFAM" id="SSF52540">
    <property type="entry name" value="P-loop containing nucleoside triphosphate hydrolases"/>
    <property type="match status" value="1"/>
</dbReference>
<evidence type="ECO:0000256" key="2">
    <source>
        <dbReference type="ARBA" id="ARBA00022840"/>
    </source>
</evidence>
<dbReference type="GO" id="GO:0003677">
    <property type="term" value="F:DNA binding"/>
    <property type="evidence" value="ECO:0007669"/>
    <property type="project" value="UniProtKB-KW"/>
</dbReference>
<name>A0A7W8A445_9ACTN</name>
<dbReference type="AlphaFoldDB" id="A0A7W8A445"/>
<protein>
    <submittedName>
        <fullName evidence="4">DNA-binding CsgD family transcriptional regulator</fullName>
    </submittedName>
</protein>
<dbReference type="PRINTS" id="PR00038">
    <property type="entry name" value="HTHLUXR"/>
</dbReference>
<sequence length="870" mass="91643">MDTLLGRHAETAQLTALLDAARQGRGGALVVKGEPGIGKSVLLRQAEQAAAGFLVIRATGAQFEMELPFAVLHQLCAPLLDRLGDLAPPQRTALEVAFGLASGTPEPLMVGLAALGLLLDAVRERPVLCVVDDAQWLDHASAHTLAFLARRIGTERIAMVFGAREPGPAALADLPELGLRGLSEAEARALLAQAVHAPLDERVRDRILSESRGNPLALLELPRTAGLAGLAGGFDVPTVIEQSYLTRLRALPEPARTLLTVAAAEPVGDAALLWRAAEQLGITADAAARTGGLAEFGTRIRFSHPLARSAVYGAATAGERRRAHAALAEATDPAAEPDRRAWHRAQAAIGPDEEIAAELDASAARAQARGGIAAAAAFLERSVALTTDPEARVERVLAAARAKLAVGAFEVAADLLSSVESDDPRFDVLRGRLSFARYRGGGDPAAYLLRAARALAGADPARSRACYLDAMEMGVLTGELAAIVDAAGSAPPGTGTSTDTVLDGLVTLVTQGHAAAAGPLRPIVRRLDDEVWAGRPSLGYLAAAELWDIEVMRGTAERVVATGRESGAFHLVPIGLAMLATVRAHTGAFGPAAEMISEEEAIASATGAAPLVYPRLHLAALRGRREEAMALFADVPPRMSLSARWAAAVLHNGLADYPAALEAAEAATASGDLGMSGLALPELIEAAVRSGRPERAAAALRELTARAEAAGTGWALGVEAYCRALVTGEEDGYLEAIEHLRTGPMAVNRGRAHLLYGEWLRREGRRRDARAELRQAHEQLSELGAEAFAKRAAGELRGTGEQARSRTTEAEQLTLQEVHIARLVAEGATSKDVAATLFLSPRTIDAHLRNIFRKLGLTSRRQLRDLPEIR</sequence>
<dbReference type="Gene3D" id="1.10.10.10">
    <property type="entry name" value="Winged helix-like DNA-binding domain superfamily/Winged helix DNA-binding domain"/>
    <property type="match status" value="1"/>
</dbReference>
<dbReference type="SMART" id="SM00421">
    <property type="entry name" value="HTH_LUXR"/>
    <property type="match status" value="1"/>
</dbReference>
<dbReference type="RefSeq" id="WP_184964595.1">
    <property type="nucleotide sequence ID" value="NZ_JACHIN010000006.1"/>
</dbReference>
<dbReference type="Pfam" id="PF00196">
    <property type="entry name" value="GerE"/>
    <property type="match status" value="1"/>
</dbReference>
<dbReference type="PROSITE" id="PS00622">
    <property type="entry name" value="HTH_LUXR_1"/>
    <property type="match status" value="1"/>
</dbReference>
<dbReference type="InterPro" id="IPR041664">
    <property type="entry name" value="AAA_16"/>
</dbReference>
<keyword evidence="5" id="KW-1185">Reference proteome</keyword>
<dbReference type="GO" id="GO:0005737">
    <property type="term" value="C:cytoplasm"/>
    <property type="evidence" value="ECO:0007669"/>
    <property type="project" value="TreeGrafter"/>
</dbReference>
<keyword evidence="1" id="KW-0547">Nucleotide-binding</keyword>